<dbReference type="Pfam" id="PF03466">
    <property type="entry name" value="LysR_substrate"/>
    <property type="match status" value="1"/>
</dbReference>
<dbReference type="Pfam" id="PF00126">
    <property type="entry name" value="HTH_1"/>
    <property type="match status" value="1"/>
</dbReference>
<name>A0A5B0G7L7_9BURK</name>
<dbReference type="InterPro" id="IPR005119">
    <property type="entry name" value="LysR_subst-bd"/>
</dbReference>
<dbReference type="GO" id="GO:0003700">
    <property type="term" value="F:DNA-binding transcription factor activity"/>
    <property type="evidence" value="ECO:0007669"/>
    <property type="project" value="InterPro"/>
</dbReference>
<evidence type="ECO:0000256" key="1">
    <source>
        <dbReference type="ARBA" id="ARBA00009437"/>
    </source>
</evidence>
<evidence type="ECO:0000259" key="5">
    <source>
        <dbReference type="PROSITE" id="PS50931"/>
    </source>
</evidence>
<evidence type="ECO:0000256" key="3">
    <source>
        <dbReference type="ARBA" id="ARBA00023125"/>
    </source>
</evidence>
<dbReference type="SUPFAM" id="SSF53850">
    <property type="entry name" value="Periplasmic binding protein-like II"/>
    <property type="match status" value="1"/>
</dbReference>
<gene>
    <name evidence="6" type="ORF">FVF58_42070</name>
</gene>
<comment type="similarity">
    <text evidence="1">Belongs to the LysR transcriptional regulatory family.</text>
</comment>
<comment type="caution">
    <text evidence="6">The sequence shown here is derived from an EMBL/GenBank/DDBJ whole genome shotgun (WGS) entry which is preliminary data.</text>
</comment>
<dbReference type="PRINTS" id="PR00039">
    <property type="entry name" value="HTHLYSR"/>
</dbReference>
<keyword evidence="4" id="KW-0804">Transcription</keyword>
<dbReference type="GO" id="GO:0000976">
    <property type="term" value="F:transcription cis-regulatory region binding"/>
    <property type="evidence" value="ECO:0007669"/>
    <property type="project" value="TreeGrafter"/>
</dbReference>
<evidence type="ECO:0000256" key="4">
    <source>
        <dbReference type="ARBA" id="ARBA00023163"/>
    </source>
</evidence>
<protein>
    <submittedName>
        <fullName evidence="6">LysR family transcriptional regulator</fullName>
    </submittedName>
</protein>
<dbReference type="PROSITE" id="PS50931">
    <property type="entry name" value="HTH_LYSR"/>
    <property type="match status" value="1"/>
</dbReference>
<dbReference type="Proteomes" id="UP000325273">
    <property type="component" value="Unassembled WGS sequence"/>
</dbReference>
<sequence length="298" mass="32648">MRLEAFQTLGAVISEGSFAAAAAIMNLTPSAVSMQMKHLEQYLGQPLFSRAGLHVQPTAMAHQVMAAMRDGLQQIEALRRRHTVVVEGTVRLGLIESIQPLVLPGTMRLLRERHPRLLLRPQRGRSAGLIDDVKAGLLDAAVVAQPERGRVAGLLWYPLLQRELVLIAPPDEKGGTVRELLGRYDWIRYDRSTMTGAMGARYVRRLMPEKRSTLELDSVTAIVAMVSAGLGVSVLQVVDPSVCERYPVRRIRLGATPPVLQLSVVTRKDDADSRLLQAVREAMGLALQRASSSVAAGR</sequence>
<dbReference type="Gene3D" id="1.10.10.10">
    <property type="entry name" value="Winged helix-like DNA-binding domain superfamily/Winged helix DNA-binding domain"/>
    <property type="match status" value="1"/>
</dbReference>
<organism evidence="6 7">
    <name type="scientific">Paraburkholderia panacisoli</name>
    <dbReference type="NCBI Taxonomy" id="2603818"/>
    <lineage>
        <taxon>Bacteria</taxon>
        <taxon>Pseudomonadati</taxon>
        <taxon>Pseudomonadota</taxon>
        <taxon>Betaproteobacteria</taxon>
        <taxon>Burkholderiales</taxon>
        <taxon>Burkholderiaceae</taxon>
        <taxon>Paraburkholderia</taxon>
    </lineage>
</organism>
<reference evidence="6 7" key="1">
    <citation type="submission" date="2019-08" db="EMBL/GenBank/DDBJ databases">
        <title>Paraburkholderia sp. DCY113.</title>
        <authorList>
            <person name="Kang J."/>
        </authorList>
    </citation>
    <scope>NUCLEOTIDE SEQUENCE [LARGE SCALE GENOMIC DNA]</scope>
    <source>
        <strain evidence="6 7">DCY113</strain>
    </source>
</reference>
<dbReference type="InterPro" id="IPR036388">
    <property type="entry name" value="WH-like_DNA-bd_sf"/>
</dbReference>
<accession>A0A5B0G7L7</accession>
<dbReference type="PANTHER" id="PTHR30126">
    <property type="entry name" value="HTH-TYPE TRANSCRIPTIONAL REGULATOR"/>
    <property type="match status" value="1"/>
</dbReference>
<evidence type="ECO:0000313" key="7">
    <source>
        <dbReference type="Proteomes" id="UP000325273"/>
    </source>
</evidence>
<keyword evidence="2" id="KW-0805">Transcription regulation</keyword>
<keyword evidence="7" id="KW-1185">Reference proteome</keyword>
<dbReference type="SUPFAM" id="SSF46785">
    <property type="entry name" value="Winged helix' DNA-binding domain"/>
    <property type="match status" value="1"/>
</dbReference>
<dbReference type="Gene3D" id="3.40.190.10">
    <property type="entry name" value="Periplasmic binding protein-like II"/>
    <property type="match status" value="2"/>
</dbReference>
<evidence type="ECO:0000313" key="6">
    <source>
        <dbReference type="EMBL" id="KAA0999356.1"/>
    </source>
</evidence>
<dbReference type="AlphaFoldDB" id="A0A5B0G7L7"/>
<dbReference type="EMBL" id="VTUZ01000049">
    <property type="protein sequence ID" value="KAA0999356.1"/>
    <property type="molecule type" value="Genomic_DNA"/>
</dbReference>
<proteinExistence type="inferred from homology"/>
<evidence type="ECO:0000256" key="2">
    <source>
        <dbReference type="ARBA" id="ARBA00023015"/>
    </source>
</evidence>
<keyword evidence="3" id="KW-0238">DNA-binding</keyword>
<dbReference type="InterPro" id="IPR000847">
    <property type="entry name" value="LysR_HTH_N"/>
</dbReference>
<dbReference type="InterPro" id="IPR036390">
    <property type="entry name" value="WH_DNA-bd_sf"/>
</dbReference>
<feature type="domain" description="HTH lysR-type" evidence="5">
    <location>
        <begin position="1"/>
        <end position="58"/>
    </location>
</feature>
<dbReference type="PANTHER" id="PTHR30126:SF94">
    <property type="entry name" value="LYSR FAMILY TRANSCRIPTIONAL REGULATOR"/>
    <property type="match status" value="1"/>
</dbReference>
<dbReference type="RefSeq" id="WP_149675545.1">
    <property type="nucleotide sequence ID" value="NZ_VTUZ01000049.1"/>
</dbReference>